<keyword evidence="2" id="KW-1185">Reference proteome</keyword>
<dbReference type="GeneID" id="92006473"/>
<accession>A0ABR3CS20</accession>
<reference evidence="1 2" key="1">
    <citation type="submission" date="2024-02" db="EMBL/GenBank/DDBJ databases">
        <title>De novo assembly and annotation of 12 fungi associated with fruit tree decline syndrome in Ontario, Canada.</title>
        <authorList>
            <person name="Sulman M."/>
            <person name="Ellouze W."/>
            <person name="Ilyukhin E."/>
        </authorList>
    </citation>
    <scope>NUCLEOTIDE SEQUENCE [LARGE SCALE GENOMIC DNA]</scope>
    <source>
        <strain evidence="1 2">FDS-637</strain>
    </source>
</reference>
<gene>
    <name evidence="1" type="ORF">SLS55_002388</name>
</gene>
<dbReference type="EMBL" id="JAJVCZ030000002">
    <property type="protein sequence ID" value="KAL0263408.1"/>
    <property type="molecule type" value="Genomic_DNA"/>
</dbReference>
<organism evidence="1 2">
    <name type="scientific">Diplodia seriata</name>
    <dbReference type="NCBI Taxonomy" id="420778"/>
    <lineage>
        <taxon>Eukaryota</taxon>
        <taxon>Fungi</taxon>
        <taxon>Dikarya</taxon>
        <taxon>Ascomycota</taxon>
        <taxon>Pezizomycotina</taxon>
        <taxon>Dothideomycetes</taxon>
        <taxon>Dothideomycetes incertae sedis</taxon>
        <taxon>Botryosphaeriales</taxon>
        <taxon>Botryosphaeriaceae</taxon>
        <taxon>Diplodia</taxon>
    </lineage>
</organism>
<dbReference type="Proteomes" id="UP001430584">
    <property type="component" value="Unassembled WGS sequence"/>
</dbReference>
<protein>
    <submittedName>
        <fullName evidence="1">Uncharacterized protein</fullName>
    </submittedName>
</protein>
<comment type="caution">
    <text evidence="1">The sequence shown here is derived from an EMBL/GenBank/DDBJ whole genome shotgun (WGS) entry which is preliminary data.</text>
</comment>
<dbReference type="RefSeq" id="XP_066636437.1">
    <property type="nucleotide sequence ID" value="XM_066773870.1"/>
</dbReference>
<sequence>MAYQCGNLDDLLAAVQYEVQTHSQSLIPEEAHCRLQFTLNAGLEFPKVRIASSSSSPENPPLSLNKATNAPIDPDPCPGYSIAAALSNFCDSKEKLKYQRIVAKTIIGTVGAADGFRYAERRAVDTAKSDGYRFWEHDTGPDAKETFDCKGGARVTFSIKNLCVDVWYHHLPIHDSAFELDKVNRPQSEEEPQHVIAR</sequence>
<proteinExistence type="predicted"/>
<name>A0ABR3CS20_9PEZI</name>
<evidence type="ECO:0000313" key="1">
    <source>
        <dbReference type="EMBL" id="KAL0263408.1"/>
    </source>
</evidence>
<evidence type="ECO:0000313" key="2">
    <source>
        <dbReference type="Proteomes" id="UP001430584"/>
    </source>
</evidence>